<name>A0AAE0TEN0_9BIVA</name>
<organism evidence="2 3">
    <name type="scientific">Potamilus streckersoni</name>
    <dbReference type="NCBI Taxonomy" id="2493646"/>
    <lineage>
        <taxon>Eukaryota</taxon>
        <taxon>Metazoa</taxon>
        <taxon>Spiralia</taxon>
        <taxon>Lophotrochozoa</taxon>
        <taxon>Mollusca</taxon>
        <taxon>Bivalvia</taxon>
        <taxon>Autobranchia</taxon>
        <taxon>Heteroconchia</taxon>
        <taxon>Palaeoheterodonta</taxon>
        <taxon>Unionida</taxon>
        <taxon>Unionoidea</taxon>
        <taxon>Unionidae</taxon>
        <taxon>Ambleminae</taxon>
        <taxon>Lampsilini</taxon>
        <taxon>Potamilus</taxon>
    </lineage>
</organism>
<reference evidence="2" key="1">
    <citation type="journal article" date="2021" name="Genome Biol. Evol.">
        <title>A High-Quality Reference Genome for a Parasitic Bivalve with Doubly Uniparental Inheritance (Bivalvia: Unionida).</title>
        <authorList>
            <person name="Smith C.H."/>
        </authorList>
    </citation>
    <scope>NUCLEOTIDE SEQUENCE</scope>
    <source>
        <strain evidence="2">CHS0354</strain>
    </source>
</reference>
<protein>
    <submittedName>
        <fullName evidence="2">Uncharacterized protein</fullName>
    </submittedName>
</protein>
<sequence>MDAYIRNERRMFLGVKFTKKPPENKRQDTGTQFNSSGKTIPVNELSLLSRTS</sequence>
<dbReference type="EMBL" id="JAEAOA010000646">
    <property type="protein sequence ID" value="KAK3608500.1"/>
    <property type="molecule type" value="Genomic_DNA"/>
</dbReference>
<dbReference type="AlphaFoldDB" id="A0AAE0TEN0"/>
<reference evidence="2" key="3">
    <citation type="submission" date="2023-05" db="EMBL/GenBank/DDBJ databases">
        <authorList>
            <person name="Smith C.H."/>
        </authorList>
    </citation>
    <scope>NUCLEOTIDE SEQUENCE</scope>
    <source>
        <strain evidence="2">CHS0354</strain>
        <tissue evidence="2">Mantle</tissue>
    </source>
</reference>
<accession>A0AAE0TEN0</accession>
<dbReference type="Proteomes" id="UP001195483">
    <property type="component" value="Unassembled WGS sequence"/>
</dbReference>
<proteinExistence type="predicted"/>
<feature type="region of interest" description="Disordered" evidence="1">
    <location>
        <begin position="20"/>
        <end position="52"/>
    </location>
</feature>
<gene>
    <name evidence="2" type="ORF">CHS0354_010350</name>
</gene>
<evidence type="ECO:0000313" key="3">
    <source>
        <dbReference type="Proteomes" id="UP001195483"/>
    </source>
</evidence>
<comment type="caution">
    <text evidence="2">The sequence shown here is derived from an EMBL/GenBank/DDBJ whole genome shotgun (WGS) entry which is preliminary data.</text>
</comment>
<feature type="compositionally biased region" description="Polar residues" evidence="1">
    <location>
        <begin position="29"/>
        <end position="38"/>
    </location>
</feature>
<reference evidence="2" key="2">
    <citation type="journal article" date="2021" name="Genome Biol. Evol.">
        <title>Developing a high-quality reference genome for a parasitic bivalve with doubly uniparental inheritance (Bivalvia: Unionida).</title>
        <authorList>
            <person name="Smith C.H."/>
        </authorList>
    </citation>
    <scope>NUCLEOTIDE SEQUENCE</scope>
    <source>
        <strain evidence="2">CHS0354</strain>
        <tissue evidence="2">Mantle</tissue>
    </source>
</reference>
<keyword evidence="3" id="KW-1185">Reference proteome</keyword>
<evidence type="ECO:0000256" key="1">
    <source>
        <dbReference type="SAM" id="MobiDB-lite"/>
    </source>
</evidence>
<evidence type="ECO:0000313" key="2">
    <source>
        <dbReference type="EMBL" id="KAK3608500.1"/>
    </source>
</evidence>